<dbReference type="EMBL" id="JAHXZJ010002609">
    <property type="protein sequence ID" value="KAH0540955.1"/>
    <property type="molecule type" value="Genomic_DNA"/>
</dbReference>
<proteinExistence type="predicted"/>
<name>A0AAV7I336_COTGL</name>
<evidence type="ECO:0000313" key="3">
    <source>
        <dbReference type="Proteomes" id="UP000826195"/>
    </source>
</evidence>
<accession>A0AAV7I336</accession>
<comment type="caution">
    <text evidence="2">The sequence shown here is derived from an EMBL/GenBank/DDBJ whole genome shotgun (WGS) entry which is preliminary data.</text>
</comment>
<gene>
    <name evidence="2" type="ORF">KQX54_020647</name>
</gene>
<keyword evidence="3" id="KW-1185">Reference proteome</keyword>
<organism evidence="2 3">
    <name type="scientific">Cotesia glomerata</name>
    <name type="common">Lepidopteran parasitic wasp</name>
    <name type="synonym">Apanteles glomeratus</name>
    <dbReference type="NCBI Taxonomy" id="32391"/>
    <lineage>
        <taxon>Eukaryota</taxon>
        <taxon>Metazoa</taxon>
        <taxon>Ecdysozoa</taxon>
        <taxon>Arthropoda</taxon>
        <taxon>Hexapoda</taxon>
        <taxon>Insecta</taxon>
        <taxon>Pterygota</taxon>
        <taxon>Neoptera</taxon>
        <taxon>Endopterygota</taxon>
        <taxon>Hymenoptera</taxon>
        <taxon>Apocrita</taxon>
        <taxon>Ichneumonoidea</taxon>
        <taxon>Braconidae</taxon>
        <taxon>Microgastrinae</taxon>
        <taxon>Cotesia</taxon>
    </lineage>
</organism>
<dbReference type="AlphaFoldDB" id="A0AAV7I336"/>
<reference evidence="2 3" key="1">
    <citation type="journal article" date="2021" name="J. Hered.">
        <title>A chromosome-level genome assembly of the parasitoid wasp, Cotesia glomerata (Hymenoptera: Braconidae).</title>
        <authorList>
            <person name="Pinto B.J."/>
            <person name="Weis J.J."/>
            <person name="Gamble T."/>
            <person name="Ode P.J."/>
            <person name="Paul R."/>
            <person name="Zaspel J.M."/>
        </authorList>
    </citation>
    <scope>NUCLEOTIDE SEQUENCE [LARGE SCALE GENOMIC DNA]</scope>
    <source>
        <strain evidence="2">CgM1</strain>
    </source>
</reference>
<dbReference type="Proteomes" id="UP000826195">
    <property type="component" value="Unassembled WGS sequence"/>
</dbReference>
<evidence type="ECO:0000313" key="2">
    <source>
        <dbReference type="EMBL" id="KAH0540955.1"/>
    </source>
</evidence>
<sequence>MRRNRSRKGRWQTEDRRYRTEGEIARGSRCARFPGVALFPFSSTRMLSLSVPMERASGAIQFLKTRKLTPSMVLGRRFQLTKLFRRLLLSTKTDERMSERSEETNPIYSPRHPPVPSRLTTHQHRETDQLEACLQNFNYSSGRIRLNKRNEEQCSENREWDKGANRLNKNI</sequence>
<evidence type="ECO:0000256" key="1">
    <source>
        <dbReference type="SAM" id="MobiDB-lite"/>
    </source>
</evidence>
<feature type="region of interest" description="Disordered" evidence="1">
    <location>
        <begin position="95"/>
        <end position="125"/>
    </location>
</feature>
<protein>
    <submittedName>
        <fullName evidence="2">Uncharacterized protein</fullName>
    </submittedName>
</protein>